<dbReference type="Proteomes" id="UP000030466">
    <property type="component" value="Unassembled WGS sequence"/>
</dbReference>
<evidence type="ECO:0000259" key="1">
    <source>
        <dbReference type="SMART" id="SM00849"/>
    </source>
</evidence>
<dbReference type="Gene3D" id="3.60.15.10">
    <property type="entry name" value="Ribonuclease Z/Hydroxyacylglutathione hydrolase-like"/>
    <property type="match status" value="1"/>
</dbReference>
<keyword evidence="2" id="KW-0378">Hydrolase</keyword>
<dbReference type="InterPro" id="IPR001279">
    <property type="entry name" value="Metallo-B-lactamas"/>
</dbReference>
<proteinExistence type="predicted"/>
<comment type="caution">
    <text evidence="2">The sequence shown here is derived from an EMBL/GenBank/DDBJ whole genome shotgun (WGS) entry which is preliminary data.</text>
</comment>
<dbReference type="PANTHER" id="PTHR42951:SF14">
    <property type="entry name" value="METALLO-BETA-LACTAMASE SUPERFAMILY PROTEIN"/>
    <property type="match status" value="1"/>
</dbReference>
<accession>A0A0A6VXF8</accession>
<dbReference type="OrthoDB" id="2971563at2"/>
<organism evidence="2 3">
    <name type="scientific">Kocuria rosea subsp. polaris</name>
    <dbReference type="NCBI Taxonomy" id="136273"/>
    <lineage>
        <taxon>Bacteria</taxon>
        <taxon>Bacillati</taxon>
        <taxon>Actinomycetota</taxon>
        <taxon>Actinomycetes</taxon>
        <taxon>Micrococcales</taxon>
        <taxon>Micrococcaceae</taxon>
        <taxon>Kocuria</taxon>
    </lineage>
</organism>
<dbReference type="PANTHER" id="PTHR42951">
    <property type="entry name" value="METALLO-BETA-LACTAMASE DOMAIN-CONTAINING"/>
    <property type="match status" value="1"/>
</dbReference>
<dbReference type="CDD" id="cd07721">
    <property type="entry name" value="yflN-like_MBL-fold"/>
    <property type="match status" value="1"/>
</dbReference>
<evidence type="ECO:0000313" key="2">
    <source>
        <dbReference type="EMBL" id="KHD98524.1"/>
    </source>
</evidence>
<dbReference type="SUPFAM" id="SSF56281">
    <property type="entry name" value="Metallo-hydrolase/oxidoreductase"/>
    <property type="match status" value="1"/>
</dbReference>
<evidence type="ECO:0000313" key="3">
    <source>
        <dbReference type="Proteomes" id="UP000030466"/>
    </source>
</evidence>
<keyword evidence="3" id="KW-1185">Reference proteome</keyword>
<feature type="domain" description="Metallo-beta-lactamase" evidence="1">
    <location>
        <begin position="17"/>
        <end position="226"/>
    </location>
</feature>
<dbReference type="SMART" id="SM00849">
    <property type="entry name" value="Lactamase_B"/>
    <property type="match status" value="1"/>
</dbReference>
<reference evidence="2 3" key="1">
    <citation type="journal article" date="2003" name="Int. J. Syst. Evol. Microbiol.">
        <title>Kocuria polaris sp. nov., an orange-pigmented psychrophilic bacterium isolated from an Antarctic cyanobacterial mat sample.</title>
        <authorList>
            <person name="Reddy G.S."/>
            <person name="Prakash J.S."/>
            <person name="Prabahar V."/>
            <person name="Matsumoto G.I."/>
            <person name="Stackebrandt E."/>
            <person name="Shivaji S."/>
        </authorList>
    </citation>
    <scope>NUCLEOTIDE SEQUENCE [LARGE SCALE GENOMIC DNA]</scope>
    <source>
        <strain evidence="2 3">CMS 76or</strain>
    </source>
</reference>
<sequence>MFTPEVADGVHRITHAHVNCYLVEDEDGVTLVDAGLPSMWPMLLAGLEERGRRPDEVRALVLTHAHFDHVGFARRAQEEWRLPVHGHPADARLAAHPYRYRPERNRFLYPFTHPRSLPLLGRMAAAGALAVRGVRELRPLEAGAVLPVPGRPVVVHTPGHTDGHCVLDLPGRGTVLSGDALVTLDPYTGRRGPQIVAGAATHDSAVALASLDAVAATGARTVLPGHGERWTQGAEAAARHARAVGAH</sequence>
<dbReference type="GO" id="GO:0016787">
    <property type="term" value="F:hydrolase activity"/>
    <property type="evidence" value="ECO:0007669"/>
    <property type="project" value="UniProtKB-KW"/>
</dbReference>
<dbReference type="Pfam" id="PF00753">
    <property type="entry name" value="Lactamase_B"/>
    <property type="match status" value="1"/>
</dbReference>
<dbReference type="AlphaFoldDB" id="A0A0A6VXF8"/>
<dbReference type="InterPro" id="IPR036866">
    <property type="entry name" value="RibonucZ/Hydroxyglut_hydro"/>
</dbReference>
<dbReference type="RefSeq" id="WP_035923923.1">
    <property type="nucleotide sequence ID" value="NZ_JSUH01000002.1"/>
</dbReference>
<protein>
    <submittedName>
        <fullName evidence="2">Zn-dependent hydrolase</fullName>
    </submittedName>
</protein>
<gene>
    <name evidence="2" type="ORF">GY22_02135</name>
</gene>
<dbReference type="InterPro" id="IPR050855">
    <property type="entry name" value="NDM-1-like"/>
</dbReference>
<dbReference type="EMBL" id="JSUH01000002">
    <property type="protein sequence ID" value="KHD98524.1"/>
    <property type="molecule type" value="Genomic_DNA"/>
</dbReference>
<name>A0A0A6VXF8_KOCRO</name>